<evidence type="ECO:0000256" key="2">
    <source>
        <dbReference type="ARBA" id="ARBA00022908"/>
    </source>
</evidence>
<proteinExistence type="inferred from homology"/>
<keyword evidence="2" id="KW-0229">DNA integration</keyword>
<feature type="domain" description="Tyr recombinase" evidence="7">
    <location>
        <begin position="181"/>
        <end position="375"/>
    </location>
</feature>
<accession>A0ABS0VWQ5</accession>
<organism evidence="9 10">
    <name type="scientific">Corynebacterium marambiense</name>
    <dbReference type="NCBI Taxonomy" id="2765364"/>
    <lineage>
        <taxon>Bacteria</taxon>
        <taxon>Bacillati</taxon>
        <taxon>Actinomycetota</taxon>
        <taxon>Actinomycetes</taxon>
        <taxon>Mycobacteriales</taxon>
        <taxon>Corynebacteriaceae</taxon>
        <taxon>Corynebacterium</taxon>
    </lineage>
</organism>
<dbReference type="PANTHER" id="PTHR30629:SF2">
    <property type="entry name" value="PROPHAGE INTEGRASE INTS-RELATED"/>
    <property type="match status" value="1"/>
</dbReference>
<name>A0ABS0VWQ5_9CORY</name>
<dbReference type="InterPro" id="IPR004107">
    <property type="entry name" value="Integrase_SAM-like_N"/>
</dbReference>
<comment type="caution">
    <text evidence="9">The sequence shown here is derived from an EMBL/GenBank/DDBJ whole genome shotgun (WGS) entry which is preliminary data.</text>
</comment>
<feature type="domain" description="Core-binding (CB)" evidence="8">
    <location>
        <begin position="81"/>
        <end position="160"/>
    </location>
</feature>
<dbReference type="Pfam" id="PF14659">
    <property type="entry name" value="Phage_int_SAM_3"/>
    <property type="match status" value="1"/>
</dbReference>
<dbReference type="Pfam" id="PF00589">
    <property type="entry name" value="Phage_integrase"/>
    <property type="match status" value="1"/>
</dbReference>
<dbReference type="InterPro" id="IPR010998">
    <property type="entry name" value="Integrase_recombinase_N"/>
</dbReference>
<dbReference type="PROSITE" id="PS51898">
    <property type="entry name" value="TYR_RECOMBINASE"/>
    <property type="match status" value="1"/>
</dbReference>
<dbReference type="SUPFAM" id="SSF56349">
    <property type="entry name" value="DNA breaking-rejoining enzymes"/>
    <property type="match status" value="1"/>
</dbReference>
<evidence type="ECO:0000259" key="8">
    <source>
        <dbReference type="PROSITE" id="PS51900"/>
    </source>
</evidence>
<protein>
    <submittedName>
        <fullName evidence="9">Site-specific integrase</fullName>
    </submittedName>
</protein>
<feature type="region of interest" description="Disordered" evidence="6">
    <location>
        <begin position="1"/>
        <end position="21"/>
    </location>
</feature>
<dbReference type="Proteomes" id="UP000625574">
    <property type="component" value="Unassembled WGS sequence"/>
</dbReference>
<dbReference type="InterPro" id="IPR002104">
    <property type="entry name" value="Integrase_catalytic"/>
</dbReference>
<dbReference type="PROSITE" id="PS51900">
    <property type="entry name" value="CB"/>
    <property type="match status" value="1"/>
</dbReference>
<evidence type="ECO:0000256" key="1">
    <source>
        <dbReference type="ARBA" id="ARBA00008857"/>
    </source>
</evidence>
<keyword evidence="3 5" id="KW-0238">DNA-binding</keyword>
<dbReference type="InterPro" id="IPR013762">
    <property type="entry name" value="Integrase-like_cat_sf"/>
</dbReference>
<sequence>MTKMKMARGRPPTPLGSYGEIKTTTLDTGKIQADTRLRLYNGTTVRIRARGKSKTAAVNALKEKCQQRLGEGNTTTITAMSTVELLCQNWLTKVTASGKIRPATIDRYRTAAENHIIPAFGNLRLNEVTPAFLDQWINELSPGIQGNVRTVLKKSFGTAVIYGALSSNPMQAVELNSRNKKENTALTREEIPLFRAQIAKSNNPTLIDVVDLCLCTGLRLGEVLGLRWQDVHLDEPAPWLEVTGTIAYSSTHGNDRQAHGKTAKSERHIELAETAVDLLKRRRTQLGEHLEPVFPSGAGTFMWENNFNALLRKWRGPQFEHITVHSLRKTVSTLIAEELSPFAAAQVLGHADSRLTETTYIASRGENVPVAAVMDGVLKVSK</sequence>
<dbReference type="PANTHER" id="PTHR30629">
    <property type="entry name" value="PROPHAGE INTEGRASE"/>
    <property type="match status" value="1"/>
</dbReference>
<keyword evidence="10" id="KW-1185">Reference proteome</keyword>
<evidence type="ECO:0000313" key="10">
    <source>
        <dbReference type="Proteomes" id="UP000625574"/>
    </source>
</evidence>
<evidence type="ECO:0000256" key="5">
    <source>
        <dbReference type="PROSITE-ProRule" id="PRU01248"/>
    </source>
</evidence>
<evidence type="ECO:0000313" key="9">
    <source>
        <dbReference type="EMBL" id="MBI9000050.1"/>
    </source>
</evidence>
<evidence type="ECO:0000256" key="3">
    <source>
        <dbReference type="ARBA" id="ARBA00023125"/>
    </source>
</evidence>
<dbReference type="Gene3D" id="1.10.150.130">
    <property type="match status" value="1"/>
</dbReference>
<reference evidence="9 10" key="1">
    <citation type="submission" date="2020-12" db="EMBL/GenBank/DDBJ databases">
        <title>Genome public.</title>
        <authorList>
            <person name="Sun Q."/>
        </authorList>
    </citation>
    <scope>NUCLEOTIDE SEQUENCE [LARGE SCALE GENOMIC DNA]</scope>
    <source>
        <strain evidence="9 10">CCM 8864</strain>
    </source>
</reference>
<dbReference type="Gene3D" id="1.10.443.10">
    <property type="entry name" value="Intergrase catalytic core"/>
    <property type="match status" value="1"/>
</dbReference>
<dbReference type="InterPro" id="IPR011010">
    <property type="entry name" value="DNA_brk_join_enz"/>
</dbReference>
<gene>
    <name evidence="9" type="ORF">JDV76_03570</name>
</gene>
<dbReference type="CDD" id="cd01189">
    <property type="entry name" value="INT_ICEBs1_C_like"/>
    <property type="match status" value="1"/>
</dbReference>
<comment type="similarity">
    <text evidence="1">Belongs to the 'phage' integrase family.</text>
</comment>
<evidence type="ECO:0000259" key="7">
    <source>
        <dbReference type="PROSITE" id="PS51898"/>
    </source>
</evidence>
<dbReference type="InterPro" id="IPR050808">
    <property type="entry name" value="Phage_Integrase"/>
</dbReference>
<dbReference type="InterPro" id="IPR044068">
    <property type="entry name" value="CB"/>
</dbReference>
<keyword evidence="4" id="KW-0233">DNA recombination</keyword>
<evidence type="ECO:0000256" key="6">
    <source>
        <dbReference type="SAM" id="MobiDB-lite"/>
    </source>
</evidence>
<evidence type="ECO:0000256" key="4">
    <source>
        <dbReference type="ARBA" id="ARBA00023172"/>
    </source>
</evidence>
<dbReference type="EMBL" id="JAEIOT010000005">
    <property type="protein sequence ID" value="MBI9000050.1"/>
    <property type="molecule type" value="Genomic_DNA"/>
</dbReference>